<evidence type="ECO:0008006" key="3">
    <source>
        <dbReference type="Google" id="ProtNLM"/>
    </source>
</evidence>
<proteinExistence type="predicted"/>
<dbReference type="EMBL" id="BMGB01000001">
    <property type="protein sequence ID" value="GGA94967.1"/>
    <property type="molecule type" value="Genomic_DNA"/>
</dbReference>
<accession>A0A916WGC0</accession>
<sequence length="310" mass="33287">MRRYAADLAAAIGGESGPMPETPPARMHAHVTDRIFGSSPEEAADRVEALGASTRLTITLHDVPQQSDGTNLGRRSDAYRRFIGAARGVVVNSRHEAMLLDEHLGRAEADSRVIPLGARARGPADRPRAGGLRPRTVLISGFVYPGKGHLEAIQAAAVAGAPAEAAPATVVAVGAPSAGHERDAHELARRAAELGVDFRVTGFLDDRDYRNELLSDGVPLAAHQHVSASRSILDWAELGRRALVIDSRYAREMEALRPGSISVFRPDELAGKLEAAWNDPESTWLPPSTALSPTLDDVAAEYRAWWRDVA</sequence>
<evidence type="ECO:0000313" key="2">
    <source>
        <dbReference type="Proteomes" id="UP000606922"/>
    </source>
</evidence>
<name>A0A916WGC0_9MICO</name>
<comment type="caution">
    <text evidence="1">The sequence shown here is derived from an EMBL/GenBank/DDBJ whole genome shotgun (WGS) entry which is preliminary data.</text>
</comment>
<reference evidence="1" key="1">
    <citation type="journal article" date="2014" name="Int. J. Syst. Evol. Microbiol.">
        <title>Complete genome sequence of Corynebacterium casei LMG S-19264T (=DSM 44701T), isolated from a smear-ripened cheese.</title>
        <authorList>
            <consortium name="US DOE Joint Genome Institute (JGI-PGF)"/>
            <person name="Walter F."/>
            <person name="Albersmeier A."/>
            <person name="Kalinowski J."/>
            <person name="Ruckert C."/>
        </authorList>
    </citation>
    <scope>NUCLEOTIDE SEQUENCE</scope>
    <source>
        <strain evidence="1">CGMCC 1.12813</strain>
    </source>
</reference>
<dbReference type="Proteomes" id="UP000606922">
    <property type="component" value="Unassembled WGS sequence"/>
</dbReference>
<dbReference type="AlphaFoldDB" id="A0A916WGC0"/>
<evidence type="ECO:0000313" key="1">
    <source>
        <dbReference type="EMBL" id="GGA94967.1"/>
    </source>
</evidence>
<organism evidence="1 2">
    <name type="scientific">Conyzicola nivalis</name>
    <dbReference type="NCBI Taxonomy" id="1477021"/>
    <lineage>
        <taxon>Bacteria</taxon>
        <taxon>Bacillati</taxon>
        <taxon>Actinomycetota</taxon>
        <taxon>Actinomycetes</taxon>
        <taxon>Micrococcales</taxon>
        <taxon>Microbacteriaceae</taxon>
        <taxon>Conyzicola</taxon>
    </lineage>
</organism>
<keyword evidence="2" id="KW-1185">Reference proteome</keyword>
<gene>
    <name evidence="1" type="ORF">GCM10010979_06800</name>
</gene>
<dbReference type="SUPFAM" id="SSF53756">
    <property type="entry name" value="UDP-Glycosyltransferase/glycogen phosphorylase"/>
    <property type="match status" value="1"/>
</dbReference>
<dbReference type="Gene3D" id="3.40.50.2000">
    <property type="entry name" value="Glycogen Phosphorylase B"/>
    <property type="match status" value="2"/>
</dbReference>
<protein>
    <recommendedName>
        <fullName evidence="3">Glycosyltransferase</fullName>
    </recommendedName>
</protein>
<reference evidence="1" key="2">
    <citation type="submission" date="2020-09" db="EMBL/GenBank/DDBJ databases">
        <authorList>
            <person name="Sun Q."/>
            <person name="Zhou Y."/>
        </authorList>
    </citation>
    <scope>NUCLEOTIDE SEQUENCE</scope>
    <source>
        <strain evidence="1">CGMCC 1.12813</strain>
    </source>
</reference>